<name>A0A9P4NA91_9PLEO</name>
<evidence type="ECO:0000313" key="2">
    <source>
        <dbReference type="Proteomes" id="UP000800093"/>
    </source>
</evidence>
<dbReference type="AlphaFoldDB" id="A0A9P4NA91"/>
<gene>
    <name evidence="1" type="ORF">CC78DRAFT_575054</name>
</gene>
<reference evidence="2" key="1">
    <citation type="journal article" date="2020" name="Stud. Mycol.">
        <title>101 Dothideomycetes genomes: A test case for predicting lifestyles and emergence of pathogens.</title>
        <authorList>
            <person name="Haridas S."/>
            <person name="Albert R."/>
            <person name="Binder M."/>
            <person name="Bloem J."/>
            <person name="LaButti K."/>
            <person name="Salamov A."/>
            <person name="Andreopoulos B."/>
            <person name="Baker S."/>
            <person name="Barry K."/>
            <person name="Bills G."/>
            <person name="Bluhm B."/>
            <person name="Cannon C."/>
            <person name="Castanera R."/>
            <person name="Culley D."/>
            <person name="Daum C."/>
            <person name="Ezra D."/>
            <person name="Gonzalez J."/>
            <person name="Henrissat B."/>
            <person name="Kuo A."/>
            <person name="Liang C."/>
            <person name="Lipzen A."/>
            <person name="Lutzoni F."/>
            <person name="Magnuson J."/>
            <person name="Mondo S."/>
            <person name="Nolan M."/>
            <person name="Ohm R."/>
            <person name="Pangilinan J."/>
            <person name="Park H.-J."/>
            <person name="Ramirez L."/>
            <person name="Alfaro M."/>
            <person name="Sun H."/>
            <person name="Tritt A."/>
            <person name="Yoshinaga Y."/>
            <person name="Zwiers L.-H."/>
            <person name="Turgeon B."/>
            <person name="Goodwin S."/>
            <person name="Spatafora J."/>
            <person name="Crous P."/>
            <person name="Grigoriev I."/>
        </authorList>
    </citation>
    <scope>NUCLEOTIDE SEQUENCE [LARGE SCALE GENOMIC DNA]</scope>
    <source>
        <strain evidence="2">CBS 304.66</strain>
    </source>
</reference>
<comment type="caution">
    <text evidence="1">The sequence shown here is derived from an EMBL/GenBank/DDBJ whole genome shotgun (WGS) entry which is preliminary data.</text>
</comment>
<proteinExistence type="predicted"/>
<dbReference type="EMBL" id="ML986582">
    <property type="protein sequence ID" value="KAF2269488.1"/>
    <property type="molecule type" value="Genomic_DNA"/>
</dbReference>
<accession>A0A9P4NA91</accession>
<keyword evidence="2" id="KW-1185">Reference proteome</keyword>
<protein>
    <submittedName>
        <fullName evidence="1">Uncharacterized protein</fullName>
    </submittedName>
</protein>
<dbReference type="Proteomes" id="UP000800093">
    <property type="component" value="Unassembled WGS sequence"/>
</dbReference>
<sequence length="155" mass="17608">MTINPPQGLSFSRAPLIMTMDQMSIIACRPLIQPTGLTTRLLNNHYLKPGHPQHNERRCAQANAQDLDLQKYFGENLENDSFHYFRIPASEEAYFVSHWISHHITFCKLARGHDGTVICRVNVLNLSDIASPDIAASGLYTPSERSVHWKLLHDD</sequence>
<evidence type="ECO:0000313" key="1">
    <source>
        <dbReference type="EMBL" id="KAF2269488.1"/>
    </source>
</evidence>
<organism evidence="1 2">
    <name type="scientific">Lojkania enalia</name>
    <dbReference type="NCBI Taxonomy" id="147567"/>
    <lineage>
        <taxon>Eukaryota</taxon>
        <taxon>Fungi</taxon>
        <taxon>Dikarya</taxon>
        <taxon>Ascomycota</taxon>
        <taxon>Pezizomycotina</taxon>
        <taxon>Dothideomycetes</taxon>
        <taxon>Pleosporomycetidae</taxon>
        <taxon>Pleosporales</taxon>
        <taxon>Pleosporales incertae sedis</taxon>
        <taxon>Lojkania</taxon>
    </lineage>
</organism>